<dbReference type="EMBL" id="JAPFFK010000019">
    <property type="protein sequence ID" value="KAJ6686873.1"/>
    <property type="molecule type" value="Genomic_DNA"/>
</dbReference>
<evidence type="ECO:0000259" key="2">
    <source>
        <dbReference type="Pfam" id="PF13967"/>
    </source>
</evidence>
<dbReference type="Proteomes" id="UP001151532">
    <property type="component" value="Chromosome 2"/>
</dbReference>
<feature type="transmembrane region" description="Helical" evidence="1">
    <location>
        <begin position="7"/>
        <end position="30"/>
    </location>
</feature>
<accession>A0A9Q0PF69</accession>
<proteinExistence type="predicted"/>
<gene>
    <name evidence="3" type="ORF">OIU79_016589</name>
</gene>
<dbReference type="OrthoDB" id="1689567at2759"/>
<comment type="caution">
    <text evidence="3">The sequence shown here is derived from an EMBL/GenBank/DDBJ whole genome shotgun (WGS) entry which is preliminary data.</text>
</comment>
<keyword evidence="4" id="KW-1185">Reference proteome</keyword>
<dbReference type="AlphaFoldDB" id="A0A9Q0PF69"/>
<keyword evidence="1" id="KW-0812">Transmembrane</keyword>
<dbReference type="PANTHER" id="PTHR13018">
    <property type="entry name" value="PROBABLE MEMBRANE PROTEIN DUF221-RELATED"/>
    <property type="match status" value="1"/>
</dbReference>
<dbReference type="Pfam" id="PF13967">
    <property type="entry name" value="RSN1_TM"/>
    <property type="match status" value="1"/>
</dbReference>
<feature type="domain" description="CSC1/OSCA1-like N-terminal transmembrane" evidence="2">
    <location>
        <begin position="7"/>
        <end position="118"/>
    </location>
</feature>
<evidence type="ECO:0000256" key="1">
    <source>
        <dbReference type="SAM" id="Phobius"/>
    </source>
</evidence>
<protein>
    <recommendedName>
        <fullName evidence="2">CSC1/OSCA1-like N-terminal transmembrane domain-containing protein</fullName>
    </recommendedName>
</protein>
<evidence type="ECO:0000313" key="3">
    <source>
        <dbReference type="EMBL" id="KAJ6686872.1"/>
    </source>
</evidence>
<keyword evidence="1" id="KW-1133">Transmembrane helix</keyword>
<reference evidence="3" key="1">
    <citation type="submission" date="2022-11" db="EMBL/GenBank/DDBJ databases">
        <authorList>
            <person name="Hyden B.L."/>
            <person name="Feng K."/>
            <person name="Yates T."/>
            <person name="Jawdy S."/>
            <person name="Smart L.B."/>
            <person name="Muchero W."/>
        </authorList>
    </citation>
    <scope>NUCLEOTIDE SEQUENCE</scope>
    <source>
        <tissue evidence="3">Shoot tip</tissue>
    </source>
</reference>
<dbReference type="GO" id="GO:0005886">
    <property type="term" value="C:plasma membrane"/>
    <property type="evidence" value="ECO:0007669"/>
    <property type="project" value="TreeGrafter"/>
</dbReference>
<organism evidence="3 4">
    <name type="scientific">Salix purpurea</name>
    <name type="common">Purple osier willow</name>
    <dbReference type="NCBI Taxonomy" id="77065"/>
    <lineage>
        <taxon>Eukaryota</taxon>
        <taxon>Viridiplantae</taxon>
        <taxon>Streptophyta</taxon>
        <taxon>Embryophyta</taxon>
        <taxon>Tracheophyta</taxon>
        <taxon>Spermatophyta</taxon>
        <taxon>Magnoliopsida</taxon>
        <taxon>eudicotyledons</taxon>
        <taxon>Gunneridae</taxon>
        <taxon>Pentapetalae</taxon>
        <taxon>rosids</taxon>
        <taxon>fabids</taxon>
        <taxon>Malpighiales</taxon>
        <taxon>Salicaceae</taxon>
        <taxon>Saliceae</taxon>
        <taxon>Salix</taxon>
    </lineage>
</organism>
<dbReference type="InterPro" id="IPR032880">
    <property type="entry name" value="CSC1/OSCA1-like_N"/>
</dbReference>
<dbReference type="GO" id="GO:0005227">
    <property type="term" value="F:calcium-activated cation channel activity"/>
    <property type="evidence" value="ECO:0007669"/>
    <property type="project" value="InterPro"/>
</dbReference>
<feature type="transmembrane region" description="Helical" evidence="1">
    <location>
        <begin position="101"/>
        <end position="120"/>
    </location>
</feature>
<dbReference type="PANTHER" id="PTHR13018:SF5">
    <property type="entry name" value="RE44586P"/>
    <property type="match status" value="1"/>
</dbReference>
<name>A0A9Q0PF69_SALPP</name>
<keyword evidence="1" id="KW-0472">Membrane</keyword>
<dbReference type="InterPro" id="IPR045122">
    <property type="entry name" value="Csc1-like"/>
</dbReference>
<sequence length="121" mass="13651">MATLSDIGVAAAINILTAFAFFFAFAILRIQPVNDRVYFPKWYIKGLRSSPFGTGAFVGKVVNLDFRSYVRFLNWMPAALHMPEPELIDHAGLDSAVYLRIYLIGYDLILILFLLFVLCAL</sequence>
<evidence type="ECO:0000313" key="4">
    <source>
        <dbReference type="Proteomes" id="UP001151532"/>
    </source>
</evidence>
<reference evidence="3" key="2">
    <citation type="journal article" date="2023" name="Int. J. Mol. Sci.">
        <title>De Novo Assembly and Annotation of 11 Diverse Shrub Willow (Salix) Genomes Reveals Novel Gene Organization in Sex-Linked Regions.</title>
        <authorList>
            <person name="Hyden B."/>
            <person name="Feng K."/>
            <person name="Yates T.B."/>
            <person name="Jawdy S."/>
            <person name="Cereghino C."/>
            <person name="Smart L.B."/>
            <person name="Muchero W."/>
        </authorList>
    </citation>
    <scope>NUCLEOTIDE SEQUENCE</scope>
    <source>
        <tissue evidence="3">Shoot tip</tissue>
    </source>
</reference>
<dbReference type="EMBL" id="JAPFFK010000019">
    <property type="protein sequence ID" value="KAJ6686872.1"/>
    <property type="molecule type" value="Genomic_DNA"/>
</dbReference>